<reference evidence="1 2" key="1">
    <citation type="submission" date="2021-04" db="EMBL/GenBank/DDBJ databases">
        <title>Whole-genome sequencing of Saccharopolyspora endophytica KCTC 19397.</title>
        <authorList>
            <person name="Ay H."/>
            <person name="Saygin H."/>
            <person name="Sahin N."/>
        </authorList>
    </citation>
    <scope>NUCLEOTIDE SEQUENCE [LARGE SCALE GENOMIC DNA]</scope>
    <source>
        <strain evidence="1 2">KCTC 19397</strain>
    </source>
</reference>
<organism evidence="1 2">
    <name type="scientific">Saccharopolyspora endophytica</name>
    <dbReference type="NCBI Taxonomy" id="543886"/>
    <lineage>
        <taxon>Bacteria</taxon>
        <taxon>Bacillati</taxon>
        <taxon>Actinomycetota</taxon>
        <taxon>Actinomycetes</taxon>
        <taxon>Pseudonocardiales</taxon>
        <taxon>Pseudonocardiaceae</taxon>
        <taxon>Saccharopolyspora</taxon>
    </lineage>
</organism>
<proteinExistence type="predicted"/>
<evidence type="ECO:0000313" key="1">
    <source>
        <dbReference type="EMBL" id="MBQ0928611.1"/>
    </source>
</evidence>
<protein>
    <submittedName>
        <fullName evidence="1">Uncharacterized protein</fullName>
    </submittedName>
</protein>
<gene>
    <name evidence="1" type="ORF">KBO27_32100</name>
</gene>
<comment type="caution">
    <text evidence="1">The sequence shown here is derived from an EMBL/GenBank/DDBJ whole genome shotgun (WGS) entry which is preliminary data.</text>
</comment>
<evidence type="ECO:0000313" key="2">
    <source>
        <dbReference type="Proteomes" id="UP000674084"/>
    </source>
</evidence>
<dbReference type="RefSeq" id="WP_210973616.1">
    <property type="nucleotide sequence ID" value="NZ_JAGPXE010000021.1"/>
</dbReference>
<keyword evidence="2" id="KW-1185">Reference proteome</keyword>
<accession>A0ABS5DQM6</accession>
<sequence length="298" mass="32461">MSADQERVLGWIAASVGHNGGPLSAATRIAFDIDANGCVSVSWRSGPTAASIASTLTETAGPELPVLVSTHLGDNSTVAHLTVGDVLVVLHAVEPDSGQRPRPVAERKETVWPSPLSEDGVAEHCVLWHYSPSYDLDTADATVVELPVGGRGPWWSEPAVVVAHADHDLRTRAERNWRSNADIVLRRATTTTTTAEADEWLATATTERVGTEFAALLWRDGTVRMQLTSRQASWRITARLNTGRSLHAPTALVPALVFAWIRQHPQRRAPHRVHLRRFGDGHTRGVWDLEAEMTAGLK</sequence>
<dbReference type="EMBL" id="JAGPXE010000021">
    <property type="protein sequence ID" value="MBQ0928611.1"/>
    <property type="molecule type" value="Genomic_DNA"/>
</dbReference>
<name>A0ABS5DQM6_9PSEU</name>
<dbReference type="Proteomes" id="UP000674084">
    <property type="component" value="Unassembled WGS sequence"/>
</dbReference>